<comment type="caution">
    <text evidence="11">The sequence shown here is derived from an EMBL/GenBank/DDBJ whole genome shotgun (WGS) entry which is preliminary data.</text>
</comment>
<evidence type="ECO:0000256" key="9">
    <source>
        <dbReference type="ARBA" id="ARBA00068643"/>
    </source>
</evidence>
<keyword evidence="6" id="KW-0456">Lyase</keyword>
<dbReference type="InterPro" id="IPR018376">
    <property type="entry name" value="Enoyl-CoA_hyd/isom_CS"/>
</dbReference>
<gene>
    <name evidence="11" type="ORF">A6A03_09920</name>
</gene>
<dbReference type="GO" id="GO:0004300">
    <property type="term" value="F:enoyl-CoA hydratase activity"/>
    <property type="evidence" value="ECO:0007669"/>
    <property type="project" value="UniProtKB-EC"/>
</dbReference>
<evidence type="ECO:0000256" key="7">
    <source>
        <dbReference type="ARBA" id="ARBA00023709"/>
    </source>
</evidence>
<evidence type="ECO:0000256" key="5">
    <source>
        <dbReference type="ARBA" id="ARBA00023098"/>
    </source>
</evidence>
<dbReference type="SUPFAM" id="SSF52096">
    <property type="entry name" value="ClpP/crotonase"/>
    <property type="match status" value="1"/>
</dbReference>
<keyword evidence="12" id="KW-1185">Reference proteome</keyword>
<comment type="catalytic activity">
    <reaction evidence="8">
        <text>a 4-saturated-(3S)-3-hydroxyacyl-CoA = a (3E)-enoyl-CoA + H2O</text>
        <dbReference type="Rhea" id="RHEA:20724"/>
        <dbReference type="ChEBI" id="CHEBI:15377"/>
        <dbReference type="ChEBI" id="CHEBI:58521"/>
        <dbReference type="ChEBI" id="CHEBI:137480"/>
        <dbReference type="EC" id="4.2.1.17"/>
    </reaction>
</comment>
<accession>A0A178MFP0</accession>
<dbReference type="InterPro" id="IPR014748">
    <property type="entry name" value="Enoyl-CoA_hydra_C"/>
</dbReference>
<evidence type="ECO:0000313" key="11">
    <source>
        <dbReference type="EMBL" id="OAN47559.1"/>
    </source>
</evidence>
<evidence type="ECO:0000256" key="3">
    <source>
        <dbReference type="ARBA" id="ARBA00012076"/>
    </source>
</evidence>
<dbReference type="STRING" id="1707952.A6A03_09920"/>
<protein>
    <recommendedName>
        <fullName evidence="9">Probable enoyl-CoA hydratase echA8</fullName>
        <ecNumber evidence="3">4.2.1.17</ecNumber>
    </recommendedName>
</protein>
<proteinExistence type="inferred from homology"/>
<comment type="similarity">
    <text evidence="2 10">Belongs to the enoyl-CoA hydratase/isomerase family.</text>
</comment>
<keyword evidence="4" id="KW-0276">Fatty acid metabolism</keyword>
<evidence type="ECO:0000256" key="8">
    <source>
        <dbReference type="ARBA" id="ARBA00023717"/>
    </source>
</evidence>
<dbReference type="OrthoDB" id="9777977at2"/>
<keyword evidence="5" id="KW-0443">Lipid metabolism</keyword>
<dbReference type="GO" id="GO:0006635">
    <property type="term" value="P:fatty acid beta-oxidation"/>
    <property type="evidence" value="ECO:0007669"/>
    <property type="project" value="TreeGrafter"/>
</dbReference>
<evidence type="ECO:0000313" key="12">
    <source>
        <dbReference type="Proteomes" id="UP000078287"/>
    </source>
</evidence>
<comment type="function">
    <text evidence="1">Could possibly oxidize fatty acids using specific components.</text>
</comment>
<evidence type="ECO:0000256" key="1">
    <source>
        <dbReference type="ARBA" id="ARBA00002994"/>
    </source>
</evidence>
<dbReference type="InterPro" id="IPR001753">
    <property type="entry name" value="Enoyl-CoA_hydra/iso"/>
</dbReference>
<organism evidence="11 12">
    <name type="scientific">Chloroflexus islandicus</name>
    <dbReference type="NCBI Taxonomy" id="1707952"/>
    <lineage>
        <taxon>Bacteria</taxon>
        <taxon>Bacillati</taxon>
        <taxon>Chloroflexota</taxon>
        <taxon>Chloroflexia</taxon>
        <taxon>Chloroflexales</taxon>
        <taxon>Chloroflexineae</taxon>
        <taxon>Chloroflexaceae</taxon>
        <taxon>Chloroflexus</taxon>
    </lineage>
</organism>
<dbReference type="PROSITE" id="PS00166">
    <property type="entry name" value="ENOYL_COA_HYDRATASE"/>
    <property type="match status" value="1"/>
</dbReference>
<dbReference type="AlphaFoldDB" id="A0A178MFP0"/>
<dbReference type="Pfam" id="PF00378">
    <property type="entry name" value="ECH_1"/>
    <property type="match status" value="1"/>
</dbReference>
<dbReference type="CDD" id="cd06558">
    <property type="entry name" value="crotonase-like"/>
    <property type="match status" value="1"/>
</dbReference>
<dbReference type="EC" id="4.2.1.17" evidence="3"/>
<sequence length="258" mass="27399">MSNEPLVISSVEGPIAILTLNRPQALNALSPALIDNLIRHLEMYDADDLIRAIIITGAGRAFAAGADIKAMANATPIEMLTSGMIARWARIAAIRKPVIAAVNGYALGGGCELAMMCDIILASETAQFGQPEINIGIIPGAGGTQRLTRALGPYRAMEMVLTGATISAHEAAAHGLVNRVCPPETLLDEARRVAQTIAAKSPLAVQLAKEAVRAAAETTVREGLAIELRNFYLLFASEDQKEGMRAFIEKRAPNFSGR</sequence>
<name>A0A178MFP0_9CHLR</name>
<evidence type="ECO:0000256" key="4">
    <source>
        <dbReference type="ARBA" id="ARBA00022832"/>
    </source>
</evidence>
<dbReference type="Gene3D" id="3.90.226.10">
    <property type="entry name" value="2-enoyl-CoA Hydratase, Chain A, domain 1"/>
    <property type="match status" value="1"/>
</dbReference>
<dbReference type="RefSeq" id="WP_066783658.1">
    <property type="nucleotide sequence ID" value="NZ_LWQS01000036.1"/>
</dbReference>
<reference evidence="11 12" key="1">
    <citation type="submission" date="2016-04" db="EMBL/GenBank/DDBJ databases">
        <title>Chloroflexus islandicus sp. nov., a thermophilic filamentous anoxygenic phototrophic bacterium from geyser Strokkur (Iceland).</title>
        <authorList>
            <person name="Gaisin V.A."/>
            <person name="Kalashnikov A.M."/>
            <person name="Sukhacheva M.V."/>
            <person name="Grouzdev D.S."/>
            <person name="Ivanov T.M."/>
            <person name="Kuznetsov B."/>
            <person name="Gorlenko V.M."/>
        </authorList>
    </citation>
    <scope>NUCLEOTIDE SEQUENCE [LARGE SCALE GENOMIC DNA]</scope>
    <source>
        <strain evidence="12">isl-2</strain>
    </source>
</reference>
<comment type="catalytic activity">
    <reaction evidence="7">
        <text>a (3S)-3-hydroxyacyl-CoA = a (2E)-enoyl-CoA + H2O</text>
        <dbReference type="Rhea" id="RHEA:16105"/>
        <dbReference type="ChEBI" id="CHEBI:15377"/>
        <dbReference type="ChEBI" id="CHEBI:57318"/>
        <dbReference type="ChEBI" id="CHEBI:58856"/>
        <dbReference type="EC" id="4.2.1.17"/>
    </reaction>
</comment>
<dbReference type="InterPro" id="IPR029045">
    <property type="entry name" value="ClpP/crotonase-like_dom_sf"/>
</dbReference>
<evidence type="ECO:0000256" key="6">
    <source>
        <dbReference type="ARBA" id="ARBA00023239"/>
    </source>
</evidence>
<evidence type="ECO:0000256" key="2">
    <source>
        <dbReference type="ARBA" id="ARBA00005254"/>
    </source>
</evidence>
<dbReference type="Gene3D" id="1.10.12.10">
    <property type="entry name" value="Lyase 2-enoyl-coa Hydratase, Chain A, domain 2"/>
    <property type="match status" value="1"/>
</dbReference>
<dbReference type="FunFam" id="1.10.12.10:FF:000001">
    <property type="entry name" value="Probable enoyl-CoA hydratase, mitochondrial"/>
    <property type="match status" value="1"/>
</dbReference>
<dbReference type="FunFam" id="3.90.226.10:FF:000019">
    <property type="entry name" value="Enoyl-CoA hydratase, mitochondrial"/>
    <property type="match status" value="1"/>
</dbReference>
<evidence type="ECO:0000256" key="10">
    <source>
        <dbReference type="RuleBase" id="RU003707"/>
    </source>
</evidence>
<dbReference type="PANTHER" id="PTHR11941">
    <property type="entry name" value="ENOYL-COA HYDRATASE-RELATED"/>
    <property type="match status" value="1"/>
</dbReference>
<dbReference type="PANTHER" id="PTHR11941:SF54">
    <property type="entry name" value="ENOYL-COA HYDRATASE, MITOCHONDRIAL"/>
    <property type="match status" value="1"/>
</dbReference>
<dbReference type="EMBL" id="LWQS01000036">
    <property type="protein sequence ID" value="OAN47559.1"/>
    <property type="molecule type" value="Genomic_DNA"/>
</dbReference>
<dbReference type="Proteomes" id="UP000078287">
    <property type="component" value="Unassembled WGS sequence"/>
</dbReference>